<dbReference type="SMART" id="SM00262">
    <property type="entry name" value="GEL"/>
    <property type="match status" value="3"/>
</dbReference>
<dbReference type="AlphaFoldDB" id="A0A8K0WWU7"/>
<dbReference type="Proteomes" id="UP000813444">
    <property type="component" value="Unassembled WGS sequence"/>
</dbReference>
<comment type="caution">
    <text evidence="2">The sequence shown here is derived from an EMBL/GenBank/DDBJ whole genome shotgun (WGS) entry which is preliminary data.</text>
</comment>
<feature type="domain" description="Gelsolin-like" evidence="1">
    <location>
        <begin position="317"/>
        <end position="389"/>
    </location>
</feature>
<dbReference type="PANTHER" id="PTHR11977">
    <property type="entry name" value="VILLIN"/>
    <property type="match status" value="1"/>
</dbReference>
<dbReference type="InterPro" id="IPR007122">
    <property type="entry name" value="Villin/Gelsolin"/>
</dbReference>
<accession>A0A8K0WWU7</accession>
<protein>
    <submittedName>
        <fullName evidence="2">Gelsolin</fullName>
    </submittedName>
</protein>
<gene>
    <name evidence="2" type="ORF">B0I35DRAFT_415818</name>
</gene>
<dbReference type="PANTHER" id="PTHR11977:SF130">
    <property type="entry name" value="SEVERIN"/>
    <property type="match status" value="1"/>
</dbReference>
<dbReference type="InterPro" id="IPR029006">
    <property type="entry name" value="ADF-H/Gelsolin-like_dom_sf"/>
</dbReference>
<sequence>MPPNQGLVHLKEYDIKDSNVELIGSDLDHRVKYNSAATEPAWHEGGIGEEPGLYIWRIEDFQVVPWPKEKYGTFYDGDSFIVLYSIKVGDKDGKERLVHDIFFWLGTHTSQDEAGVAAYKTVELDEFLHGAAAQHREVQEAPSDDFLALFPHMSIRSGGVASGFRHVEEEEPQEITTLLRVFKSPNANGIVVHEVQPTWRSLDDGDVFVLDKGDKIWVWQGQKCSPMEKAKAAQVVHDMVVAKHAEVEVLSQDESRSRRVIDLLGGDDDTPRDGFQARRPVASGTHIHDGAGRPKKLFRLSDASGELEFNLVRDGGVSMDDLDGNDVFLLDDAGRAIWIWEGRGASRAEKASWLGVARAYVRYIQSEDKEAYLTPIAKVGQGNESMGFMRAIEA</sequence>
<organism evidence="2 3">
    <name type="scientific">Stachybotrys elegans</name>
    <dbReference type="NCBI Taxonomy" id="80388"/>
    <lineage>
        <taxon>Eukaryota</taxon>
        <taxon>Fungi</taxon>
        <taxon>Dikarya</taxon>
        <taxon>Ascomycota</taxon>
        <taxon>Pezizomycotina</taxon>
        <taxon>Sordariomycetes</taxon>
        <taxon>Hypocreomycetidae</taxon>
        <taxon>Hypocreales</taxon>
        <taxon>Stachybotryaceae</taxon>
        <taxon>Stachybotrys</taxon>
    </lineage>
</organism>
<dbReference type="EMBL" id="JAGPNK010000001">
    <property type="protein sequence ID" value="KAH7327809.1"/>
    <property type="molecule type" value="Genomic_DNA"/>
</dbReference>
<dbReference type="Gene3D" id="3.40.20.10">
    <property type="entry name" value="Severin"/>
    <property type="match status" value="3"/>
</dbReference>
<reference evidence="2" key="1">
    <citation type="journal article" date="2021" name="Nat. Commun.">
        <title>Genetic determinants of endophytism in the Arabidopsis root mycobiome.</title>
        <authorList>
            <person name="Mesny F."/>
            <person name="Miyauchi S."/>
            <person name="Thiergart T."/>
            <person name="Pickel B."/>
            <person name="Atanasova L."/>
            <person name="Karlsson M."/>
            <person name="Huettel B."/>
            <person name="Barry K.W."/>
            <person name="Haridas S."/>
            <person name="Chen C."/>
            <person name="Bauer D."/>
            <person name="Andreopoulos W."/>
            <person name="Pangilinan J."/>
            <person name="LaButti K."/>
            <person name="Riley R."/>
            <person name="Lipzen A."/>
            <person name="Clum A."/>
            <person name="Drula E."/>
            <person name="Henrissat B."/>
            <person name="Kohler A."/>
            <person name="Grigoriev I.V."/>
            <person name="Martin F.M."/>
            <person name="Hacquard S."/>
        </authorList>
    </citation>
    <scope>NUCLEOTIDE SEQUENCE</scope>
    <source>
        <strain evidence="2">MPI-CAGE-CH-0235</strain>
    </source>
</reference>
<proteinExistence type="predicted"/>
<name>A0A8K0WWU7_9HYPO</name>
<dbReference type="GO" id="GO:0008154">
    <property type="term" value="P:actin polymerization or depolymerization"/>
    <property type="evidence" value="ECO:0007669"/>
    <property type="project" value="TreeGrafter"/>
</dbReference>
<dbReference type="GO" id="GO:0015629">
    <property type="term" value="C:actin cytoskeleton"/>
    <property type="evidence" value="ECO:0007669"/>
    <property type="project" value="TreeGrafter"/>
</dbReference>
<dbReference type="Pfam" id="PF00626">
    <property type="entry name" value="Gelsolin"/>
    <property type="match status" value="3"/>
</dbReference>
<dbReference type="OrthoDB" id="6375767at2759"/>
<evidence type="ECO:0000313" key="2">
    <source>
        <dbReference type="EMBL" id="KAH7327809.1"/>
    </source>
</evidence>
<dbReference type="InterPro" id="IPR036180">
    <property type="entry name" value="Gelsolin-like_dom_sf"/>
</dbReference>
<dbReference type="SUPFAM" id="SSF82754">
    <property type="entry name" value="C-terminal, gelsolin-like domain of Sec23/24"/>
    <property type="match status" value="1"/>
</dbReference>
<dbReference type="CDD" id="cd11290">
    <property type="entry name" value="gelsolin_S1_like"/>
    <property type="match status" value="1"/>
</dbReference>
<evidence type="ECO:0000259" key="1">
    <source>
        <dbReference type="Pfam" id="PF00626"/>
    </source>
</evidence>
<dbReference type="GO" id="GO:0051015">
    <property type="term" value="F:actin filament binding"/>
    <property type="evidence" value="ECO:0007669"/>
    <property type="project" value="InterPro"/>
</dbReference>
<feature type="domain" description="Gelsolin-like" evidence="1">
    <location>
        <begin position="190"/>
        <end position="240"/>
    </location>
</feature>
<dbReference type="GO" id="GO:0005737">
    <property type="term" value="C:cytoplasm"/>
    <property type="evidence" value="ECO:0007669"/>
    <property type="project" value="TreeGrafter"/>
</dbReference>
<keyword evidence="3" id="KW-1185">Reference proteome</keyword>
<evidence type="ECO:0000313" key="3">
    <source>
        <dbReference type="Proteomes" id="UP000813444"/>
    </source>
</evidence>
<feature type="domain" description="Gelsolin-like" evidence="1">
    <location>
        <begin position="62"/>
        <end position="147"/>
    </location>
</feature>
<dbReference type="InterPro" id="IPR007123">
    <property type="entry name" value="Gelsolin-like_dom"/>
</dbReference>
<dbReference type="SUPFAM" id="SSF55753">
    <property type="entry name" value="Actin depolymerizing proteins"/>
    <property type="match status" value="2"/>
</dbReference>
<dbReference type="PRINTS" id="PR00597">
    <property type="entry name" value="GELSOLIN"/>
</dbReference>